<organism evidence="2 3">
    <name type="scientific">Sordaria brevicollis</name>
    <dbReference type="NCBI Taxonomy" id="83679"/>
    <lineage>
        <taxon>Eukaryota</taxon>
        <taxon>Fungi</taxon>
        <taxon>Dikarya</taxon>
        <taxon>Ascomycota</taxon>
        <taxon>Pezizomycotina</taxon>
        <taxon>Sordariomycetes</taxon>
        <taxon>Sordariomycetidae</taxon>
        <taxon>Sordariales</taxon>
        <taxon>Sordariaceae</taxon>
        <taxon>Sordaria</taxon>
    </lineage>
</organism>
<feature type="region of interest" description="Disordered" evidence="1">
    <location>
        <begin position="1"/>
        <end position="24"/>
    </location>
</feature>
<dbReference type="EMBL" id="JAUTDP010000007">
    <property type="protein sequence ID" value="KAK3397593.1"/>
    <property type="molecule type" value="Genomic_DNA"/>
</dbReference>
<gene>
    <name evidence="2" type="ORF">B0T20DRAFT_469914</name>
</gene>
<evidence type="ECO:0000313" key="2">
    <source>
        <dbReference type="EMBL" id="KAK3397593.1"/>
    </source>
</evidence>
<feature type="region of interest" description="Disordered" evidence="1">
    <location>
        <begin position="191"/>
        <end position="210"/>
    </location>
</feature>
<accession>A0AAE0PCV9</accession>
<feature type="compositionally biased region" description="Basic and acidic residues" evidence="1">
    <location>
        <begin position="1"/>
        <end position="10"/>
    </location>
</feature>
<evidence type="ECO:0000256" key="1">
    <source>
        <dbReference type="SAM" id="MobiDB-lite"/>
    </source>
</evidence>
<dbReference type="Proteomes" id="UP001281003">
    <property type="component" value="Unassembled WGS sequence"/>
</dbReference>
<name>A0AAE0PCV9_SORBR</name>
<feature type="compositionally biased region" description="Polar residues" evidence="1">
    <location>
        <begin position="201"/>
        <end position="210"/>
    </location>
</feature>
<protein>
    <submittedName>
        <fullName evidence="2">Uncharacterized protein</fullName>
    </submittedName>
</protein>
<reference evidence="2" key="2">
    <citation type="submission" date="2023-07" db="EMBL/GenBank/DDBJ databases">
        <authorList>
            <consortium name="Lawrence Berkeley National Laboratory"/>
            <person name="Haridas S."/>
            <person name="Hensen N."/>
            <person name="Bonometti L."/>
            <person name="Westerberg I."/>
            <person name="Brannstrom I.O."/>
            <person name="Guillou S."/>
            <person name="Cros-Aarteil S."/>
            <person name="Calhoun S."/>
            <person name="Kuo A."/>
            <person name="Mondo S."/>
            <person name="Pangilinan J."/>
            <person name="Riley R."/>
            <person name="LaButti K."/>
            <person name="Andreopoulos B."/>
            <person name="Lipzen A."/>
            <person name="Chen C."/>
            <person name="Yanf M."/>
            <person name="Daum C."/>
            <person name="Ng V."/>
            <person name="Clum A."/>
            <person name="Steindorff A."/>
            <person name="Ohm R."/>
            <person name="Martin F."/>
            <person name="Silar P."/>
            <person name="Natvig D."/>
            <person name="Lalanne C."/>
            <person name="Gautier V."/>
            <person name="Ament-velasquez S.L."/>
            <person name="Kruys A."/>
            <person name="Hutchinson M.I."/>
            <person name="Powell A.J."/>
            <person name="Barry K."/>
            <person name="Miller A.N."/>
            <person name="Grigoriev I.V."/>
            <person name="Debuchy R."/>
            <person name="Gladieux P."/>
            <person name="Thoren M.H."/>
            <person name="Johannesson H."/>
        </authorList>
    </citation>
    <scope>NUCLEOTIDE SEQUENCE</scope>
    <source>
        <strain evidence="2">FGSC 1904</strain>
    </source>
</reference>
<evidence type="ECO:0000313" key="3">
    <source>
        <dbReference type="Proteomes" id="UP001281003"/>
    </source>
</evidence>
<proteinExistence type="predicted"/>
<dbReference type="AlphaFoldDB" id="A0AAE0PCV9"/>
<sequence>MGRTGPRAERDEEISISGFTPLQSQKMSDPSVIAVQGFSGYQIEASRPGPLSNTVSSLTVQFRVRDPLQQTGARTAQLTKIGNAIGSRPKDLEKSKRARQVSHDLSFGTGHAPPCSTVVATGILRCAIMLSPACKRVMPQHDPNSSHAIVRCQACRNPIDISWKPKAAKPQPVPAETRAIEQGESHVYVHRASRSADLKKASTQMPALSS</sequence>
<reference evidence="2" key="1">
    <citation type="journal article" date="2023" name="Mol. Phylogenet. Evol.">
        <title>Genome-scale phylogeny and comparative genomics of the fungal order Sordariales.</title>
        <authorList>
            <person name="Hensen N."/>
            <person name="Bonometti L."/>
            <person name="Westerberg I."/>
            <person name="Brannstrom I.O."/>
            <person name="Guillou S."/>
            <person name="Cros-Aarteil S."/>
            <person name="Calhoun S."/>
            <person name="Haridas S."/>
            <person name="Kuo A."/>
            <person name="Mondo S."/>
            <person name="Pangilinan J."/>
            <person name="Riley R."/>
            <person name="LaButti K."/>
            <person name="Andreopoulos B."/>
            <person name="Lipzen A."/>
            <person name="Chen C."/>
            <person name="Yan M."/>
            <person name="Daum C."/>
            <person name="Ng V."/>
            <person name="Clum A."/>
            <person name="Steindorff A."/>
            <person name="Ohm R.A."/>
            <person name="Martin F."/>
            <person name="Silar P."/>
            <person name="Natvig D.O."/>
            <person name="Lalanne C."/>
            <person name="Gautier V."/>
            <person name="Ament-Velasquez S.L."/>
            <person name="Kruys A."/>
            <person name="Hutchinson M.I."/>
            <person name="Powell A.J."/>
            <person name="Barry K."/>
            <person name="Miller A.N."/>
            <person name="Grigoriev I.V."/>
            <person name="Debuchy R."/>
            <person name="Gladieux P."/>
            <person name="Hiltunen Thoren M."/>
            <person name="Johannesson H."/>
        </authorList>
    </citation>
    <scope>NUCLEOTIDE SEQUENCE</scope>
    <source>
        <strain evidence="2">FGSC 1904</strain>
    </source>
</reference>
<comment type="caution">
    <text evidence="2">The sequence shown here is derived from an EMBL/GenBank/DDBJ whole genome shotgun (WGS) entry which is preliminary data.</text>
</comment>
<keyword evidence="3" id="KW-1185">Reference proteome</keyword>